<comment type="caution">
    <text evidence="6">The sequence shown here is derived from an EMBL/GenBank/DDBJ whole genome shotgun (WGS) entry which is preliminary data.</text>
</comment>
<organism evidence="6 7">
    <name type="scientific">Pieris macdunnoughi</name>
    <dbReference type="NCBI Taxonomy" id="345717"/>
    <lineage>
        <taxon>Eukaryota</taxon>
        <taxon>Metazoa</taxon>
        <taxon>Ecdysozoa</taxon>
        <taxon>Arthropoda</taxon>
        <taxon>Hexapoda</taxon>
        <taxon>Insecta</taxon>
        <taxon>Pterygota</taxon>
        <taxon>Neoptera</taxon>
        <taxon>Endopterygota</taxon>
        <taxon>Lepidoptera</taxon>
        <taxon>Glossata</taxon>
        <taxon>Ditrysia</taxon>
        <taxon>Papilionoidea</taxon>
        <taxon>Pieridae</taxon>
        <taxon>Pierinae</taxon>
        <taxon>Pieris</taxon>
    </lineage>
</organism>
<evidence type="ECO:0000256" key="5">
    <source>
        <dbReference type="SAM" id="SignalP"/>
    </source>
</evidence>
<sequence>MASLRLLKRAAVILLFAAANLFAASNGQLTFSSGWGKRSVHWIKCFPRGRSNLGRSPVLNISSHDLMIDQINHPIDYFVEVLNGPLALLMQLQGVVASQAGTLPSHRSDLVASYDTHLFRRGIGECILLRPNTEM</sequence>
<evidence type="ECO:0000313" key="7">
    <source>
        <dbReference type="Proteomes" id="UP000663880"/>
    </source>
</evidence>
<name>A0A821U3Z8_9NEOP</name>
<keyword evidence="2" id="KW-0964">Secreted</keyword>
<dbReference type="AlphaFoldDB" id="A0A821U3Z8"/>
<keyword evidence="5" id="KW-0732">Signal</keyword>
<feature type="signal peptide" evidence="5">
    <location>
        <begin position="1"/>
        <end position="27"/>
    </location>
</feature>
<dbReference type="Proteomes" id="UP000663880">
    <property type="component" value="Unassembled WGS sequence"/>
</dbReference>
<keyword evidence="3" id="KW-0027">Amidation</keyword>
<proteinExistence type="predicted"/>
<evidence type="ECO:0000256" key="1">
    <source>
        <dbReference type="ARBA" id="ARBA00004613"/>
    </source>
</evidence>
<evidence type="ECO:0000256" key="2">
    <source>
        <dbReference type="ARBA" id="ARBA00022525"/>
    </source>
</evidence>
<dbReference type="InterPro" id="IPR002047">
    <property type="entry name" value="Adipokinetic_hormone_CS"/>
</dbReference>
<gene>
    <name evidence="6" type="ORF">PMACD_LOCUS9610</name>
</gene>
<feature type="chain" id="PRO_5032777243" evidence="5">
    <location>
        <begin position="28"/>
        <end position="135"/>
    </location>
</feature>
<comment type="subcellular location">
    <subcellularLocation>
        <location evidence="1">Secreted</location>
    </subcellularLocation>
</comment>
<accession>A0A821U3Z8</accession>
<evidence type="ECO:0000313" key="6">
    <source>
        <dbReference type="EMBL" id="CAF4881075.1"/>
    </source>
</evidence>
<keyword evidence="4" id="KW-0873">Pyrrolidone carboxylic acid</keyword>
<dbReference type="PROSITE" id="PS00256">
    <property type="entry name" value="AKH"/>
    <property type="match status" value="1"/>
</dbReference>
<dbReference type="GO" id="GO:0005179">
    <property type="term" value="F:hormone activity"/>
    <property type="evidence" value="ECO:0007669"/>
    <property type="project" value="InterPro"/>
</dbReference>
<protein>
    <submittedName>
        <fullName evidence="6">Uncharacterized protein</fullName>
    </submittedName>
</protein>
<reference evidence="6" key="1">
    <citation type="submission" date="2021-02" db="EMBL/GenBank/DDBJ databases">
        <authorList>
            <person name="Steward A R."/>
        </authorList>
    </citation>
    <scope>NUCLEOTIDE SEQUENCE</scope>
</reference>
<dbReference type="GO" id="GO:0005576">
    <property type="term" value="C:extracellular region"/>
    <property type="evidence" value="ECO:0007669"/>
    <property type="project" value="UniProtKB-SubCell"/>
</dbReference>
<evidence type="ECO:0000256" key="3">
    <source>
        <dbReference type="ARBA" id="ARBA00022815"/>
    </source>
</evidence>
<dbReference type="EMBL" id="CAJOBZ010000027">
    <property type="protein sequence ID" value="CAF4881075.1"/>
    <property type="molecule type" value="Genomic_DNA"/>
</dbReference>
<keyword evidence="7" id="KW-1185">Reference proteome</keyword>
<evidence type="ECO:0000256" key="4">
    <source>
        <dbReference type="ARBA" id="ARBA00023283"/>
    </source>
</evidence>